<organism evidence="9 10">
    <name type="scientific">Actinacidiphila acididurans</name>
    <dbReference type="NCBI Taxonomy" id="2784346"/>
    <lineage>
        <taxon>Bacteria</taxon>
        <taxon>Bacillati</taxon>
        <taxon>Actinomycetota</taxon>
        <taxon>Actinomycetes</taxon>
        <taxon>Kitasatosporales</taxon>
        <taxon>Streptomycetaceae</taxon>
        <taxon>Actinacidiphila</taxon>
    </lineage>
</organism>
<keyword evidence="5 7" id="KW-1133">Transmembrane helix</keyword>
<reference evidence="9 10" key="1">
    <citation type="submission" date="2021-01" db="EMBL/GenBank/DDBJ databases">
        <title>Streptomyces acididurans sp. nov., isolated from a peat swamp forest soil.</title>
        <authorList>
            <person name="Chantavorakit T."/>
            <person name="Duangmal K."/>
        </authorList>
    </citation>
    <scope>NUCLEOTIDE SEQUENCE [LARGE SCALE GENOMIC DNA]</scope>
    <source>
        <strain evidence="9 10">KK5PA1</strain>
    </source>
</reference>
<evidence type="ECO:0000313" key="9">
    <source>
        <dbReference type="EMBL" id="MBM9507342.1"/>
    </source>
</evidence>
<feature type="transmembrane region" description="Helical" evidence="7">
    <location>
        <begin position="543"/>
        <end position="562"/>
    </location>
</feature>
<feature type="transmembrane region" description="Helical" evidence="7">
    <location>
        <begin position="195"/>
        <end position="216"/>
    </location>
</feature>
<keyword evidence="3" id="KW-1003">Cell membrane</keyword>
<dbReference type="SUPFAM" id="SSF82866">
    <property type="entry name" value="Multidrug efflux transporter AcrB transmembrane domain"/>
    <property type="match status" value="2"/>
</dbReference>
<comment type="subcellular location">
    <subcellularLocation>
        <location evidence="1">Cell membrane</location>
        <topology evidence="1">Multi-pass membrane protein</topology>
    </subcellularLocation>
</comment>
<feature type="domain" description="Membrane transport protein MMPL" evidence="8">
    <location>
        <begin position="473"/>
        <end position="722"/>
    </location>
</feature>
<evidence type="ECO:0000256" key="6">
    <source>
        <dbReference type="ARBA" id="ARBA00023136"/>
    </source>
</evidence>
<dbReference type="PANTHER" id="PTHR33406:SF11">
    <property type="entry name" value="MEMBRANE PROTEIN SCO6666-RELATED"/>
    <property type="match status" value="1"/>
</dbReference>
<evidence type="ECO:0000256" key="2">
    <source>
        <dbReference type="ARBA" id="ARBA00010157"/>
    </source>
</evidence>
<feature type="domain" description="Membrane transport protein MMPL" evidence="8">
    <location>
        <begin position="84"/>
        <end position="381"/>
    </location>
</feature>
<evidence type="ECO:0000256" key="5">
    <source>
        <dbReference type="ARBA" id="ARBA00022989"/>
    </source>
</evidence>
<gene>
    <name evidence="9" type="ORF">ITX44_22945</name>
</gene>
<dbReference type="PANTHER" id="PTHR33406">
    <property type="entry name" value="MEMBRANE PROTEIN MJ1562-RELATED"/>
    <property type="match status" value="1"/>
</dbReference>
<dbReference type="Proteomes" id="UP000749040">
    <property type="component" value="Unassembled WGS sequence"/>
</dbReference>
<feature type="transmembrane region" description="Helical" evidence="7">
    <location>
        <begin position="37"/>
        <end position="55"/>
    </location>
</feature>
<evidence type="ECO:0000313" key="10">
    <source>
        <dbReference type="Proteomes" id="UP000749040"/>
    </source>
</evidence>
<keyword evidence="10" id="KW-1185">Reference proteome</keyword>
<evidence type="ECO:0000259" key="8">
    <source>
        <dbReference type="Pfam" id="PF03176"/>
    </source>
</evidence>
<evidence type="ECO:0000256" key="1">
    <source>
        <dbReference type="ARBA" id="ARBA00004651"/>
    </source>
</evidence>
<dbReference type="RefSeq" id="WP_205359198.1">
    <property type="nucleotide sequence ID" value="NZ_JADKYB010000012.1"/>
</dbReference>
<comment type="caution">
    <text evidence="9">The sequence shown here is derived from an EMBL/GenBank/DDBJ whole genome shotgun (WGS) entry which is preliminary data.</text>
</comment>
<feature type="transmembrane region" description="Helical" evidence="7">
    <location>
        <begin position="647"/>
        <end position="673"/>
    </location>
</feature>
<dbReference type="InterPro" id="IPR004869">
    <property type="entry name" value="MMPL_dom"/>
</dbReference>
<dbReference type="Gene3D" id="1.20.1640.10">
    <property type="entry name" value="Multidrug efflux transporter AcrB transmembrane domain"/>
    <property type="match status" value="2"/>
</dbReference>
<sequence length="732" mass="75421">MSSSPPVPAPARGGPAPVTAAARGGPLGRLGAFCARHPVWVVAVWVLLLVVALAGKKAVGAQFSDQISLPGSQSDHGAALLQASGSGAGGPSGKVVFHVGSRTVSAHEPAIDQALARLRDLPHVTAVSAPVTSDDGRTAYATTTFDVQLKTLGHDYTARLDRATAPARADGVQVAYGGDLDQVTRVPANDRRSELIGVGAALLVLLLGFGSVLAALMPLMTALISVGTGIGLVGVVAGGVTFATAAPTLATMIGLGVGIDYALFLTTRFRQALIDGEEPVAAAGRTTDSSGHAVLVAALTVAVALMSLYACGLTFIGKLGLAATLAVAVTAAAALTLVPAALGLVGRRVDRLKLRRRPVAETSGDHDGWHRYAALVARHPVRFLTAGTLLMAVCAVPMFSMRLGHVDDGAAKPGTSSRVAYDLIADARGPGFGPGANGTFVVVADVRHAGVPPQQVADDLAGALGSAPGVARATTPQVSGDLHVVVSTVTPDTGPQSARTGALFDTLTRHTLPDALHGTGAKAYVTGTTAGQLDFRDTVTARLPLIIGIVLVCAFVLLLAVFRSVLIPLKAVVLNLFTTGASYGVLVAVFQWGWGTRLLGLSEAVPIESYVPMMMFAIVFGLSMDYEIFLLSRVAETWRTTRDNTRAVGAGLAATGRVISSAALIMTAVFLSFTASPTVVVKMLALGLAVSVILDATVVRLVLVPSAMVLMGRANWWLPRRLDRVVPRLRGE</sequence>
<evidence type="ECO:0000256" key="4">
    <source>
        <dbReference type="ARBA" id="ARBA00022692"/>
    </source>
</evidence>
<feature type="transmembrane region" description="Helical" evidence="7">
    <location>
        <begin position="614"/>
        <end position="635"/>
    </location>
</feature>
<evidence type="ECO:0000256" key="7">
    <source>
        <dbReference type="SAM" id="Phobius"/>
    </source>
</evidence>
<dbReference type="InterPro" id="IPR050545">
    <property type="entry name" value="Mycobact_MmpL"/>
</dbReference>
<proteinExistence type="inferred from homology"/>
<feature type="transmembrane region" description="Helical" evidence="7">
    <location>
        <begin position="222"/>
        <end position="245"/>
    </location>
</feature>
<feature type="transmembrane region" description="Helical" evidence="7">
    <location>
        <begin position="574"/>
        <end position="594"/>
    </location>
</feature>
<name>A0ABS2TW81_9ACTN</name>
<evidence type="ECO:0000256" key="3">
    <source>
        <dbReference type="ARBA" id="ARBA00022475"/>
    </source>
</evidence>
<comment type="similarity">
    <text evidence="2">Belongs to the resistance-nodulation-cell division (RND) (TC 2.A.6) family. MmpL subfamily.</text>
</comment>
<dbReference type="EMBL" id="JADKYB010000012">
    <property type="protein sequence ID" value="MBM9507342.1"/>
    <property type="molecule type" value="Genomic_DNA"/>
</dbReference>
<feature type="transmembrane region" description="Helical" evidence="7">
    <location>
        <begin position="322"/>
        <end position="346"/>
    </location>
</feature>
<dbReference type="Pfam" id="PF03176">
    <property type="entry name" value="MMPL"/>
    <property type="match status" value="2"/>
</dbReference>
<keyword evidence="6 7" id="KW-0472">Membrane</keyword>
<feature type="transmembrane region" description="Helical" evidence="7">
    <location>
        <begin position="293"/>
        <end position="316"/>
    </location>
</feature>
<feature type="transmembrane region" description="Helical" evidence="7">
    <location>
        <begin position="679"/>
        <end position="703"/>
    </location>
</feature>
<protein>
    <submittedName>
        <fullName evidence="9">MMPL family transporter</fullName>
    </submittedName>
</protein>
<keyword evidence="4 7" id="KW-0812">Transmembrane</keyword>
<feature type="transmembrane region" description="Helical" evidence="7">
    <location>
        <begin position="381"/>
        <end position="399"/>
    </location>
</feature>
<accession>A0ABS2TW81</accession>